<keyword evidence="6" id="KW-0560">Oxidoreductase</keyword>
<evidence type="ECO:0000256" key="5">
    <source>
        <dbReference type="ARBA" id="ARBA00022857"/>
    </source>
</evidence>
<comment type="cofactor">
    <cofactor evidence="1">
        <name>FAD</name>
        <dbReference type="ChEBI" id="CHEBI:57692"/>
    </cofactor>
</comment>
<dbReference type="PANTHER" id="PTHR43098:SF3">
    <property type="entry name" value="L-ORNITHINE N(5)-MONOOXYGENASE-RELATED"/>
    <property type="match status" value="1"/>
</dbReference>
<evidence type="ECO:0000256" key="3">
    <source>
        <dbReference type="ARBA" id="ARBA00022630"/>
    </source>
</evidence>
<dbReference type="InterPro" id="IPR036188">
    <property type="entry name" value="FAD/NAD-bd_sf"/>
</dbReference>
<keyword evidence="5" id="KW-0521">NADP</keyword>
<dbReference type="PANTHER" id="PTHR43098">
    <property type="entry name" value="L-ORNITHINE N(5)-MONOOXYGENASE-RELATED"/>
    <property type="match status" value="1"/>
</dbReference>
<dbReference type="InterPro" id="IPR050775">
    <property type="entry name" value="FAD-binding_Monooxygenases"/>
</dbReference>
<keyword evidence="4" id="KW-0274">FAD</keyword>
<dbReference type="Pfam" id="PF13738">
    <property type="entry name" value="Pyr_redox_3"/>
    <property type="match status" value="1"/>
</dbReference>
<dbReference type="Proteomes" id="UP001500804">
    <property type="component" value="Unassembled WGS sequence"/>
</dbReference>
<accession>A0ABP9NX48</accession>
<dbReference type="Gene3D" id="3.50.50.60">
    <property type="entry name" value="FAD/NAD(P)-binding domain"/>
    <property type="match status" value="2"/>
</dbReference>
<sequence length="530" mass="58887">MDAVVVGAGMSGMYMLHKLRGMGLTVQVFEAGDGVGGTWYWNRYPGARVDVKSMDYSFSFDPELEQEWEWTEKYPPQEELRRYLNHVADRFDLRRDIQLETRVTEAGYQEDAQRWLVRTDRGDEVSAQYVVMATGCLSASKVPEVPGLEDFQGDWYHTGHWPEEGVDFTGQRLGVVGTGSSGVQAIPLLAHQAADLTVFQRTPNFVVPAHNHPIDPEHQRSVKANYAEHRRANRESAFGIAVPPPTKSALEASEEERNAYYARGWYDKDNQLVSLLAGYTDMITSKEANDTAAQYVRDRIAEIVKDPEVAAMLQPTDHPFGTKRPCLGTDYYETFNLPHVHLVNVRKTPIVEITPTGIRTSEREYEFDSIVFATGFDAMTGALTRIDIRGRDGVALADKWKEGPRTYLGVAVAGFPNLFTITGPGSPSVLSNMIVSIEQHVDWVADAIGALRTGGKATMEASAEAEDAWTRHVDEVGRTTLYPTANSWYMGSNVPGKPRVFLPYIGGVGPYRQKCDEVAANGYEGFVLSA</sequence>
<proteinExistence type="inferred from homology"/>
<evidence type="ECO:0000256" key="1">
    <source>
        <dbReference type="ARBA" id="ARBA00001974"/>
    </source>
</evidence>
<evidence type="ECO:0000313" key="8">
    <source>
        <dbReference type="EMBL" id="GAA5135887.1"/>
    </source>
</evidence>
<name>A0ABP9NX48_9PSEU</name>
<dbReference type="PRINTS" id="PR00411">
    <property type="entry name" value="PNDRDTASEI"/>
</dbReference>
<evidence type="ECO:0000313" key="9">
    <source>
        <dbReference type="Proteomes" id="UP001500804"/>
    </source>
</evidence>
<organism evidence="8 9">
    <name type="scientific">Pseudonocardia adelaidensis</name>
    <dbReference type="NCBI Taxonomy" id="648754"/>
    <lineage>
        <taxon>Bacteria</taxon>
        <taxon>Bacillati</taxon>
        <taxon>Actinomycetota</taxon>
        <taxon>Actinomycetes</taxon>
        <taxon>Pseudonocardiales</taxon>
        <taxon>Pseudonocardiaceae</taxon>
        <taxon>Pseudonocardia</taxon>
    </lineage>
</organism>
<dbReference type="SUPFAM" id="SSF51905">
    <property type="entry name" value="FAD/NAD(P)-binding domain"/>
    <property type="match status" value="2"/>
</dbReference>
<dbReference type="EMBL" id="BAABJO010000033">
    <property type="protein sequence ID" value="GAA5135887.1"/>
    <property type="molecule type" value="Genomic_DNA"/>
</dbReference>
<evidence type="ECO:0000256" key="4">
    <source>
        <dbReference type="ARBA" id="ARBA00022827"/>
    </source>
</evidence>
<comment type="similarity">
    <text evidence="2">Belongs to the FAD-binding monooxygenase family.</text>
</comment>
<evidence type="ECO:0000256" key="6">
    <source>
        <dbReference type="ARBA" id="ARBA00023002"/>
    </source>
</evidence>
<keyword evidence="7" id="KW-0503">Monooxygenase</keyword>
<keyword evidence="3" id="KW-0285">Flavoprotein</keyword>
<protein>
    <submittedName>
        <fullName evidence="8">NAD(P)/FAD-dependent oxidoreductase</fullName>
    </submittedName>
</protein>
<reference evidence="9" key="1">
    <citation type="journal article" date="2019" name="Int. J. Syst. Evol. Microbiol.">
        <title>The Global Catalogue of Microorganisms (GCM) 10K type strain sequencing project: providing services to taxonomists for standard genome sequencing and annotation.</title>
        <authorList>
            <consortium name="The Broad Institute Genomics Platform"/>
            <consortium name="The Broad Institute Genome Sequencing Center for Infectious Disease"/>
            <person name="Wu L."/>
            <person name="Ma J."/>
        </authorList>
    </citation>
    <scope>NUCLEOTIDE SEQUENCE [LARGE SCALE GENOMIC DNA]</scope>
    <source>
        <strain evidence="9">JCM 18302</strain>
    </source>
</reference>
<comment type="caution">
    <text evidence="8">The sequence shown here is derived from an EMBL/GenBank/DDBJ whole genome shotgun (WGS) entry which is preliminary data.</text>
</comment>
<evidence type="ECO:0000256" key="7">
    <source>
        <dbReference type="ARBA" id="ARBA00023033"/>
    </source>
</evidence>
<gene>
    <name evidence="8" type="ORF">GCM10023320_66090</name>
</gene>
<evidence type="ECO:0000256" key="2">
    <source>
        <dbReference type="ARBA" id="ARBA00010139"/>
    </source>
</evidence>
<keyword evidence="9" id="KW-1185">Reference proteome</keyword>